<evidence type="ECO:0000256" key="4">
    <source>
        <dbReference type="ARBA" id="ARBA00022729"/>
    </source>
</evidence>
<dbReference type="Proteomes" id="UP000298416">
    <property type="component" value="Unassembled WGS sequence"/>
</dbReference>
<dbReference type="GO" id="GO:0016020">
    <property type="term" value="C:membrane"/>
    <property type="evidence" value="ECO:0007669"/>
    <property type="project" value="UniProtKB-SubCell"/>
</dbReference>
<evidence type="ECO:0000256" key="7">
    <source>
        <dbReference type="ARBA" id="ARBA00023180"/>
    </source>
</evidence>
<keyword evidence="2" id="KW-0808">Transferase</keyword>
<evidence type="ECO:0000256" key="8">
    <source>
        <dbReference type="SAM" id="MobiDB-lite"/>
    </source>
</evidence>
<protein>
    <recommendedName>
        <fullName evidence="10">Protein kinase domain-containing protein</fullName>
    </recommendedName>
</protein>
<dbReference type="EMBL" id="PNBA02000019">
    <property type="protein sequence ID" value="KAG6391906.1"/>
    <property type="molecule type" value="Genomic_DNA"/>
</dbReference>
<feature type="domain" description="Protein kinase" evidence="10">
    <location>
        <begin position="167"/>
        <end position="291"/>
    </location>
</feature>
<feature type="transmembrane region" description="Helical" evidence="9">
    <location>
        <begin position="93"/>
        <end position="109"/>
    </location>
</feature>
<keyword evidence="4" id="KW-0732">Signal</keyword>
<evidence type="ECO:0000313" key="12">
    <source>
        <dbReference type="Proteomes" id="UP000298416"/>
    </source>
</evidence>
<evidence type="ECO:0000256" key="6">
    <source>
        <dbReference type="ARBA" id="ARBA00023136"/>
    </source>
</evidence>
<evidence type="ECO:0000313" key="11">
    <source>
        <dbReference type="EMBL" id="KAG6391906.1"/>
    </source>
</evidence>
<accession>A0A8X8WD87</accession>
<dbReference type="InterPro" id="IPR045874">
    <property type="entry name" value="LRK10/LRL21-25-like"/>
</dbReference>
<proteinExistence type="predicted"/>
<feature type="transmembrane region" description="Helical" evidence="9">
    <location>
        <begin position="129"/>
        <end position="150"/>
    </location>
</feature>
<organism evidence="11">
    <name type="scientific">Salvia splendens</name>
    <name type="common">Scarlet sage</name>
    <dbReference type="NCBI Taxonomy" id="180675"/>
    <lineage>
        <taxon>Eukaryota</taxon>
        <taxon>Viridiplantae</taxon>
        <taxon>Streptophyta</taxon>
        <taxon>Embryophyta</taxon>
        <taxon>Tracheophyta</taxon>
        <taxon>Spermatophyta</taxon>
        <taxon>Magnoliopsida</taxon>
        <taxon>eudicotyledons</taxon>
        <taxon>Gunneridae</taxon>
        <taxon>Pentapetalae</taxon>
        <taxon>asterids</taxon>
        <taxon>lamiids</taxon>
        <taxon>Lamiales</taxon>
        <taxon>Lamiaceae</taxon>
        <taxon>Nepetoideae</taxon>
        <taxon>Mentheae</taxon>
        <taxon>Salviinae</taxon>
        <taxon>Salvia</taxon>
        <taxon>Salvia subgen. Calosphace</taxon>
        <taxon>core Calosphace</taxon>
    </lineage>
</organism>
<evidence type="ECO:0000256" key="5">
    <source>
        <dbReference type="ARBA" id="ARBA00022989"/>
    </source>
</evidence>
<reference evidence="11" key="2">
    <citation type="submission" date="2020-08" db="EMBL/GenBank/DDBJ databases">
        <title>Plant Genome Project.</title>
        <authorList>
            <person name="Zhang R.-G."/>
        </authorList>
    </citation>
    <scope>NUCLEOTIDE SEQUENCE</scope>
    <source>
        <strain evidence="11">Huo1</strain>
        <tissue evidence="11">Leaf</tissue>
    </source>
</reference>
<gene>
    <name evidence="11" type="ORF">SASPL_149670</name>
</gene>
<evidence type="ECO:0000256" key="2">
    <source>
        <dbReference type="ARBA" id="ARBA00022527"/>
    </source>
</evidence>
<dbReference type="AlphaFoldDB" id="A0A8X8WD87"/>
<evidence type="ECO:0000256" key="1">
    <source>
        <dbReference type="ARBA" id="ARBA00004479"/>
    </source>
</evidence>
<dbReference type="PANTHER" id="PTHR27009">
    <property type="entry name" value="RUST RESISTANCE KINASE LR10-RELATED"/>
    <property type="match status" value="1"/>
</dbReference>
<reference evidence="11" key="1">
    <citation type="submission" date="2018-01" db="EMBL/GenBank/DDBJ databases">
        <authorList>
            <person name="Mao J.F."/>
        </authorList>
    </citation>
    <scope>NUCLEOTIDE SEQUENCE</scope>
    <source>
        <strain evidence="11">Huo1</strain>
        <tissue evidence="11">Leaf</tissue>
    </source>
</reference>
<evidence type="ECO:0000256" key="3">
    <source>
        <dbReference type="ARBA" id="ARBA00022692"/>
    </source>
</evidence>
<dbReference type="InterPro" id="IPR011009">
    <property type="entry name" value="Kinase-like_dom_sf"/>
</dbReference>
<keyword evidence="6 9" id="KW-0472">Membrane</keyword>
<name>A0A8X8WD87_SALSN</name>
<sequence>MYRSQKYISLCYMDLICLGSVLCVATAKEEYGIVIKFQMTMLIAASRHYIINGVRLLLYKFRISFLSLIPFCAAGFAVYILDSFRSPKGPTGGCLLILMLILAWLPGAQSIDELPRRVHVGIPFTLSDVIVVSLVVRFIMGFLGGMWFLIYKFRRRHLSEYEDVESFLQNDNHLSPIRGTIGYVAPELINRSIGLVSHKADVYSFGMLLMDMAGVNRELRGNKDDSTKYFPDWIYDCINKGVGIGIVEEEDNNVDDENGIGKSVLEKMTIVGLWCIQMNPDNRPSMNKVLEMLEGDVEDLKIPEHPSHLVNEDKSRAADSAGSESQLDYDNGSVIEISIA</sequence>
<dbReference type="GO" id="GO:0004674">
    <property type="term" value="F:protein serine/threonine kinase activity"/>
    <property type="evidence" value="ECO:0007669"/>
    <property type="project" value="UniProtKB-KW"/>
</dbReference>
<dbReference type="Pfam" id="PF00069">
    <property type="entry name" value="Pkinase"/>
    <property type="match status" value="1"/>
</dbReference>
<feature type="transmembrane region" description="Helical" evidence="9">
    <location>
        <begin position="63"/>
        <end position="81"/>
    </location>
</feature>
<dbReference type="Gene3D" id="1.10.510.10">
    <property type="entry name" value="Transferase(Phosphotransferase) domain 1"/>
    <property type="match status" value="1"/>
</dbReference>
<evidence type="ECO:0000259" key="10">
    <source>
        <dbReference type="Pfam" id="PF00069"/>
    </source>
</evidence>
<evidence type="ECO:0000256" key="9">
    <source>
        <dbReference type="SAM" id="Phobius"/>
    </source>
</evidence>
<keyword evidence="7" id="KW-0325">Glycoprotein</keyword>
<feature type="compositionally biased region" description="Basic and acidic residues" evidence="8">
    <location>
        <begin position="307"/>
        <end position="317"/>
    </location>
</feature>
<keyword evidence="2" id="KW-0723">Serine/threonine-protein kinase</keyword>
<dbReference type="InterPro" id="IPR000719">
    <property type="entry name" value="Prot_kinase_dom"/>
</dbReference>
<dbReference type="SUPFAM" id="SSF56112">
    <property type="entry name" value="Protein kinase-like (PK-like)"/>
    <property type="match status" value="1"/>
</dbReference>
<keyword evidence="5 9" id="KW-1133">Transmembrane helix</keyword>
<comment type="subcellular location">
    <subcellularLocation>
        <location evidence="1">Membrane</location>
        <topology evidence="1">Single-pass type I membrane protein</topology>
    </subcellularLocation>
</comment>
<keyword evidence="2" id="KW-0418">Kinase</keyword>
<keyword evidence="12" id="KW-1185">Reference proteome</keyword>
<comment type="caution">
    <text evidence="11">The sequence shown here is derived from an EMBL/GenBank/DDBJ whole genome shotgun (WGS) entry which is preliminary data.</text>
</comment>
<dbReference type="GO" id="GO:0005524">
    <property type="term" value="F:ATP binding"/>
    <property type="evidence" value="ECO:0007669"/>
    <property type="project" value="InterPro"/>
</dbReference>
<keyword evidence="3 9" id="KW-0812">Transmembrane</keyword>
<feature type="region of interest" description="Disordered" evidence="8">
    <location>
        <begin position="307"/>
        <end position="327"/>
    </location>
</feature>